<dbReference type="SUPFAM" id="SSF50249">
    <property type="entry name" value="Nucleic acid-binding proteins"/>
    <property type="match status" value="1"/>
</dbReference>
<dbReference type="GO" id="GO:0003697">
    <property type="term" value="F:single-stranded DNA binding"/>
    <property type="evidence" value="ECO:0007669"/>
    <property type="project" value="TreeGrafter"/>
</dbReference>
<dbReference type="Pfam" id="PF17207">
    <property type="entry name" value="MCM_OB"/>
    <property type="match status" value="1"/>
</dbReference>
<dbReference type="GO" id="GO:0043596">
    <property type="term" value="C:nuclear replication fork"/>
    <property type="evidence" value="ECO:0007669"/>
    <property type="project" value="UniProtKB-ARBA"/>
</dbReference>
<organism evidence="16 17">
    <name type="scientific">Smittium angustum</name>
    <dbReference type="NCBI Taxonomy" id="133377"/>
    <lineage>
        <taxon>Eukaryota</taxon>
        <taxon>Fungi</taxon>
        <taxon>Fungi incertae sedis</taxon>
        <taxon>Zoopagomycota</taxon>
        <taxon>Kickxellomycotina</taxon>
        <taxon>Harpellomycetes</taxon>
        <taxon>Harpellales</taxon>
        <taxon>Legeriomycetaceae</taxon>
        <taxon>Smittium</taxon>
    </lineage>
</organism>
<dbReference type="GO" id="GO:0042555">
    <property type="term" value="C:MCM complex"/>
    <property type="evidence" value="ECO:0007669"/>
    <property type="project" value="UniProtKB-ARBA"/>
</dbReference>
<evidence type="ECO:0000256" key="7">
    <source>
        <dbReference type="ARBA" id="ARBA00022806"/>
    </source>
</evidence>
<comment type="catalytic activity">
    <reaction evidence="13">
        <text>ATP + H2O = ADP + phosphate + H(+)</text>
        <dbReference type="Rhea" id="RHEA:13065"/>
        <dbReference type="ChEBI" id="CHEBI:15377"/>
        <dbReference type="ChEBI" id="CHEBI:15378"/>
        <dbReference type="ChEBI" id="CHEBI:30616"/>
        <dbReference type="ChEBI" id="CHEBI:43474"/>
        <dbReference type="ChEBI" id="CHEBI:456216"/>
        <dbReference type="EC" id="3.6.4.12"/>
    </reaction>
</comment>
<keyword evidence="7" id="KW-0347">Helicase</keyword>
<keyword evidence="5" id="KW-0227">DNA damage</keyword>
<evidence type="ECO:0000256" key="14">
    <source>
        <dbReference type="RuleBase" id="RU004070"/>
    </source>
</evidence>
<dbReference type="GO" id="GO:0000724">
    <property type="term" value="P:double-strand break repair via homologous recombination"/>
    <property type="evidence" value="ECO:0007669"/>
    <property type="project" value="TreeGrafter"/>
</dbReference>
<evidence type="ECO:0000313" key="16">
    <source>
        <dbReference type="EMBL" id="PWA01990.1"/>
    </source>
</evidence>
<name>A0A2U1JA46_SMIAN</name>
<protein>
    <recommendedName>
        <fullName evidence="3">DNA helicase</fullName>
        <ecNumber evidence="3">3.6.4.12</ecNumber>
    </recommendedName>
    <alternativeName>
        <fullName evidence="12">Minichromosome maintenance 9</fullName>
    </alternativeName>
</protein>
<dbReference type="Pfam" id="PF17855">
    <property type="entry name" value="MCM_lid"/>
    <property type="match status" value="1"/>
</dbReference>
<evidence type="ECO:0000256" key="5">
    <source>
        <dbReference type="ARBA" id="ARBA00022763"/>
    </source>
</evidence>
<dbReference type="Proteomes" id="UP000245591">
    <property type="component" value="Unassembled WGS sequence"/>
</dbReference>
<keyword evidence="8 14" id="KW-0067">ATP-binding</keyword>
<dbReference type="EC" id="3.6.4.12" evidence="3"/>
<dbReference type="InterPro" id="IPR027417">
    <property type="entry name" value="P-loop_NTPase"/>
</dbReference>
<comment type="subcellular location">
    <subcellularLocation>
        <location evidence="1">Nucleus</location>
    </subcellularLocation>
</comment>
<dbReference type="GO" id="GO:0005656">
    <property type="term" value="C:nuclear pre-replicative complex"/>
    <property type="evidence" value="ECO:0007669"/>
    <property type="project" value="UniProtKB-ARBA"/>
</dbReference>
<evidence type="ECO:0000256" key="13">
    <source>
        <dbReference type="ARBA" id="ARBA00047995"/>
    </source>
</evidence>
<evidence type="ECO:0000256" key="10">
    <source>
        <dbReference type="ARBA" id="ARBA00023204"/>
    </source>
</evidence>
<evidence type="ECO:0000256" key="12">
    <source>
        <dbReference type="ARBA" id="ARBA00042301"/>
    </source>
</evidence>
<dbReference type="PANTHER" id="PTHR11630">
    <property type="entry name" value="DNA REPLICATION LICENSING FACTOR MCM FAMILY MEMBER"/>
    <property type="match status" value="1"/>
</dbReference>
<proteinExistence type="inferred from homology"/>
<dbReference type="Gene3D" id="2.20.28.10">
    <property type="match status" value="1"/>
</dbReference>
<dbReference type="InterPro" id="IPR058768">
    <property type="entry name" value="MCM9_N"/>
</dbReference>
<accession>A0A2U1JA46</accession>
<dbReference type="GO" id="GO:0016787">
    <property type="term" value="F:hydrolase activity"/>
    <property type="evidence" value="ECO:0007669"/>
    <property type="project" value="UniProtKB-KW"/>
</dbReference>
<dbReference type="InterPro" id="IPR041562">
    <property type="entry name" value="MCM_lid"/>
</dbReference>
<dbReference type="GO" id="GO:0017116">
    <property type="term" value="F:single-stranded DNA helicase activity"/>
    <property type="evidence" value="ECO:0007669"/>
    <property type="project" value="TreeGrafter"/>
</dbReference>
<feature type="domain" description="MCM C-terminal AAA(+) ATPase" evidence="15">
    <location>
        <begin position="306"/>
        <end position="485"/>
    </location>
</feature>
<dbReference type="GO" id="GO:0006279">
    <property type="term" value="P:premeiotic DNA replication"/>
    <property type="evidence" value="ECO:0007669"/>
    <property type="project" value="UniProtKB-ARBA"/>
</dbReference>
<comment type="similarity">
    <text evidence="2 14">Belongs to the MCM family.</text>
</comment>
<gene>
    <name evidence="16" type="ORF">BB558_001884</name>
</gene>
<dbReference type="Gene3D" id="2.40.50.140">
    <property type="entry name" value="Nucleic acid-binding proteins"/>
    <property type="match status" value="1"/>
</dbReference>
<evidence type="ECO:0000256" key="3">
    <source>
        <dbReference type="ARBA" id="ARBA00012551"/>
    </source>
</evidence>
<dbReference type="InterPro" id="IPR031327">
    <property type="entry name" value="MCM"/>
</dbReference>
<dbReference type="SMART" id="SM00382">
    <property type="entry name" value="AAA"/>
    <property type="match status" value="1"/>
</dbReference>
<keyword evidence="17" id="KW-1185">Reference proteome</keyword>
<dbReference type="Gene3D" id="3.30.1640.10">
    <property type="entry name" value="mini-chromosome maintenance (MCM) complex, chain A, domain 1"/>
    <property type="match status" value="1"/>
</dbReference>
<evidence type="ECO:0000313" key="17">
    <source>
        <dbReference type="Proteomes" id="UP000245591"/>
    </source>
</evidence>
<evidence type="ECO:0000256" key="6">
    <source>
        <dbReference type="ARBA" id="ARBA00022801"/>
    </source>
</evidence>
<evidence type="ECO:0000256" key="9">
    <source>
        <dbReference type="ARBA" id="ARBA00023125"/>
    </source>
</evidence>
<evidence type="ECO:0000256" key="11">
    <source>
        <dbReference type="ARBA" id="ARBA00023242"/>
    </source>
</evidence>
<dbReference type="SUPFAM" id="SSF52540">
    <property type="entry name" value="P-loop containing nucleoside triphosphate hydrolases"/>
    <property type="match status" value="1"/>
</dbReference>
<dbReference type="InterPro" id="IPR001208">
    <property type="entry name" value="MCM_dom"/>
</dbReference>
<dbReference type="AlphaFoldDB" id="A0A2U1JA46"/>
<keyword evidence="4 14" id="KW-0547">Nucleotide-binding</keyword>
<evidence type="ECO:0000256" key="8">
    <source>
        <dbReference type="ARBA" id="ARBA00022840"/>
    </source>
</evidence>
<reference evidence="16 17" key="1">
    <citation type="journal article" date="2018" name="MBio">
        <title>Comparative Genomics Reveals the Core Gene Toolbox for the Fungus-Insect Symbiosis.</title>
        <authorList>
            <person name="Wang Y."/>
            <person name="Stata M."/>
            <person name="Wang W."/>
            <person name="Stajich J.E."/>
            <person name="White M.M."/>
            <person name="Moncalvo J.M."/>
        </authorList>
    </citation>
    <scope>NUCLEOTIDE SEQUENCE [LARGE SCALE GENOMIC DNA]</scope>
    <source>
        <strain evidence="16 17">AUS-126-30</strain>
    </source>
</reference>
<keyword evidence="9 14" id="KW-0238">DNA-binding</keyword>
<comment type="caution">
    <text evidence="16">The sequence shown here is derived from an EMBL/GenBank/DDBJ whole genome shotgun (WGS) entry which is preliminary data.</text>
</comment>
<dbReference type="PROSITE" id="PS00847">
    <property type="entry name" value="MCM_1"/>
    <property type="match status" value="1"/>
</dbReference>
<dbReference type="Pfam" id="PF26066">
    <property type="entry name" value="MCM9_N"/>
    <property type="match status" value="1"/>
</dbReference>
<dbReference type="GO" id="GO:0005524">
    <property type="term" value="F:ATP binding"/>
    <property type="evidence" value="ECO:0007669"/>
    <property type="project" value="UniProtKB-KW"/>
</dbReference>
<dbReference type="Pfam" id="PF00493">
    <property type="entry name" value="MCM"/>
    <property type="match status" value="1"/>
</dbReference>
<dbReference type="Gene3D" id="3.40.50.300">
    <property type="entry name" value="P-loop containing nucleotide triphosphate hydrolases"/>
    <property type="match status" value="1"/>
</dbReference>
<evidence type="ECO:0000256" key="1">
    <source>
        <dbReference type="ARBA" id="ARBA00004123"/>
    </source>
</evidence>
<dbReference type="InterPro" id="IPR018525">
    <property type="entry name" value="MCM_CS"/>
</dbReference>
<dbReference type="InterPro" id="IPR012340">
    <property type="entry name" value="NA-bd_OB-fold"/>
</dbReference>
<dbReference type="PROSITE" id="PS50051">
    <property type="entry name" value="MCM_2"/>
    <property type="match status" value="1"/>
</dbReference>
<evidence type="ECO:0000256" key="4">
    <source>
        <dbReference type="ARBA" id="ARBA00022741"/>
    </source>
</evidence>
<dbReference type="PANTHER" id="PTHR11630:SF48">
    <property type="entry name" value="DNA HELICASE MCM9"/>
    <property type="match status" value="1"/>
</dbReference>
<dbReference type="SMART" id="SM00350">
    <property type="entry name" value="MCM"/>
    <property type="match status" value="1"/>
</dbReference>
<dbReference type="InterPro" id="IPR033762">
    <property type="entry name" value="MCM_OB"/>
</dbReference>
<keyword evidence="11" id="KW-0539">Nucleus</keyword>
<evidence type="ECO:0000259" key="15">
    <source>
        <dbReference type="PROSITE" id="PS50051"/>
    </source>
</evidence>
<dbReference type="EMBL" id="MBFU01000115">
    <property type="protein sequence ID" value="PWA01990.1"/>
    <property type="molecule type" value="Genomic_DNA"/>
</dbReference>
<keyword evidence="6" id="KW-0378">Hydrolase</keyword>
<evidence type="ECO:0000256" key="2">
    <source>
        <dbReference type="ARBA" id="ARBA00008010"/>
    </source>
</evidence>
<dbReference type="InterPro" id="IPR003593">
    <property type="entry name" value="AAA+_ATPase"/>
</dbReference>
<dbReference type="PRINTS" id="PR01657">
    <property type="entry name" value="MCMFAMILY"/>
</dbReference>
<sequence length="647" mass="72080">MNITEEQQKIDRDSFVTFLLNHYDNNLKIILYDDDDDKHYSLSVDMHLIIEFDPILATNIMEYPQIYLNLIDKACIQAQTRTAADLELRDKCTIKNPCTIRITNLPNHPTLLKTTVPNSNDIGKLIGFTGTVIRMGMNKMLEKTRVFQCSKCHGFIEVEADIEQYNYIPVPTKCTASAENCPGRLFNPLPTDSESGMNKCIDYQEIKIQEQPNKLNIGSIPRSITVLLQNDLVDNAKSGDHVTIIGIVIRRWKYLISGERPDIALCISANSVFVHNNQEEFFGTTPEMKTFFNNHWQGHANDPMKARDIIVSSICPQVYGLYIVKLSVLLILIGGVAKHDDSGLKVRGEAHLLLVGDPGTGKSQFLNYAAKISPRSVLTTGIGSTSAGLTVAAVRDGGEWMLEAGALVLADRGICCIDEFSSIRESEKTAVHEAMEQQSVSGAKAGMIINLNARCSVLAATNPKGKYDTEQSITVNVALASPLLSVPSQASANSNNNSKKDNKFTFNQLQQYISWVKNQFHPVSTPESERILTKYYQLQRKTDNRNAARTTIRLLESLIRISQAHARLMARDKVTSQDAIITVMLMESSLLSATPSFNSLNTGPESGSHKNLKNPLHTNFPENPDLAYKIIEKKILEMLDIDETFNR</sequence>
<keyword evidence="10" id="KW-0234">DNA repair</keyword>
<dbReference type="GO" id="GO:0031261">
    <property type="term" value="C:DNA replication preinitiation complex"/>
    <property type="evidence" value="ECO:0007669"/>
    <property type="project" value="UniProtKB-ARBA"/>
</dbReference>